<sequence>MLEFVRGPIPPCGTLELLGRPQARIHMTGLAIPQKGYCLLALLLLSPGRTVERRDVKSLLWGDVPSSRQSANLRQLLLRMSKLTELSDCLVAGGETLRLAGTRWRVDVQDLLGTAAVELTSDLPAWLTSGELLEGVDAQSPAFEEWLQSARRTVSLKRAALLSGLLSDGGRAVEPAMRVRLAEALTAIDPTEGFGHRALMEAHADAGSAYLARRAWHECRVVMREEANSSPDAATHAVATRLGLGSPTRASRGSVPINLRGGAGVPRVIMMPPTGLDDEPLYERLGKALIEDVTVGLSQYRSFRIIAAHTSFELARIGKESVVSPDTQFDYEVTISVRGGSGELGASCRLTRVADREVIWAIRAPIDTTDLKKSLDIVVRKTVSTLADAMDRAESMTPVDDNDSTGYRLYLEGRRAIGGTRLESLRQARRWFKAAVRRCDGFSSAFAGLSRTYSMEWLVRGMTESQLLDESLAMANRARHCDPNSGRALRELGFVSLYRKRHAESLEHFSEARSLMPNDGDLLADYADALLHDGQADEALVALAEARRVNPLPPDYYRWIEASIHYQLEDYVGAIHALEPVSEVAATSRLMAASCAMAGRNLDARRFAAVVRENYPSFRVEQVWQIVPDRRPDDTRKLMEGLLLAGLD</sequence>
<dbReference type="AlphaFoldDB" id="A0A7W6C2N6"/>
<dbReference type="Gene3D" id="1.25.40.10">
    <property type="entry name" value="Tetratricopeptide repeat domain"/>
    <property type="match status" value="2"/>
</dbReference>
<keyword evidence="4" id="KW-1185">Reference proteome</keyword>
<dbReference type="InterPro" id="IPR011990">
    <property type="entry name" value="TPR-like_helical_dom_sf"/>
</dbReference>
<dbReference type="RefSeq" id="WP_175526869.1">
    <property type="nucleotide sequence ID" value="NZ_FOOA01000012.1"/>
</dbReference>
<dbReference type="EMBL" id="JACIDO010000008">
    <property type="protein sequence ID" value="MBB3937347.1"/>
    <property type="molecule type" value="Genomic_DNA"/>
</dbReference>
<evidence type="ECO:0000256" key="1">
    <source>
        <dbReference type="PROSITE-ProRule" id="PRU00339"/>
    </source>
</evidence>
<evidence type="ECO:0000313" key="4">
    <source>
        <dbReference type="Proteomes" id="UP000531216"/>
    </source>
</evidence>
<dbReference type="PROSITE" id="PS50005">
    <property type="entry name" value="TPR"/>
    <property type="match status" value="1"/>
</dbReference>
<feature type="repeat" description="TPR" evidence="1">
    <location>
        <begin position="486"/>
        <end position="519"/>
    </location>
</feature>
<dbReference type="Proteomes" id="UP000531216">
    <property type="component" value="Unassembled WGS sequence"/>
</dbReference>
<dbReference type="SMART" id="SM01043">
    <property type="entry name" value="BTAD"/>
    <property type="match status" value="1"/>
</dbReference>
<reference evidence="3 4" key="1">
    <citation type="submission" date="2020-08" db="EMBL/GenBank/DDBJ databases">
        <title>Genomic Encyclopedia of Type Strains, Phase IV (KMG-IV): sequencing the most valuable type-strain genomes for metagenomic binning, comparative biology and taxonomic classification.</title>
        <authorList>
            <person name="Goeker M."/>
        </authorList>
    </citation>
    <scope>NUCLEOTIDE SEQUENCE [LARGE SCALE GENOMIC DNA]</scope>
    <source>
        <strain evidence="3 4">DSM 25024</strain>
    </source>
</reference>
<feature type="domain" description="Bacterial transcriptional activator" evidence="2">
    <location>
        <begin position="106"/>
        <end position="243"/>
    </location>
</feature>
<dbReference type="PANTHER" id="PTHR35807">
    <property type="entry name" value="TRANSCRIPTIONAL REGULATOR REDD-RELATED"/>
    <property type="match status" value="1"/>
</dbReference>
<comment type="caution">
    <text evidence="3">The sequence shown here is derived from an EMBL/GenBank/DDBJ whole genome shotgun (WGS) entry which is preliminary data.</text>
</comment>
<protein>
    <submittedName>
        <fullName evidence="3">DNA-binding SARP family transcriptional activator/TolB-like protein</fullName>
    </submittedName>
</protein>
<accession>A0A7W6C2N6</accession>
<proteinExistence type="predicted"/>
<dbReference type="InterPro" id="IPR005158">
    <property type="entry name" value="BTAD"/>
</dbReference>
<dbReference type="Pfam" id="PF14559">
    <property type="entry name" value="TPR_19"/>
    <property type="match status" value="1"/>
</dbReference>
<keyword evidence="1" id="KW-0802">TPR repeat</keyword>
<dbReference type="InterPro" id="IPR019734">
    <property type="entry name" value="TPR_rpt"/>
</dbReference>
<dbReference type="InterPro" id="IPR051677">
    <property type="entry name" value="AfsR-DnrI-RedD_regulator"/>
</dbReference>
<evidence type="ECO:0000259" key="2">
    <source>
        <dbReference type="SMART" id="SM01043"/>
    </source>
</evidence>
<dbReference type="SUPFAM" id="SSF48452">
    <property type="entry name" value="TPR-like"/>
    <property type="match status" value="1"/>
</dbReference>
<name>A0A7W6C2N6_9HYPH</name>
<keyword evidence="3" id="KW-0238">DNA-binding</keyword>
<evidence type="ECO:0000313" key="3">
    <source>
        <dbReference type="EMBL" id="MBB3937347.1"/>
    </source>
</evidence>
<dbReference type="GO" id="GO:0003677">
    <property type="term" value="F:DNA binding"/>
    <property type="evidence" value="ECO:0007669"/>
    <property type="project" value="UniProtKB-KW"/>
</dbReference>
<organism evidence="3 4">
    <name type="scientific">Aureimonas phyllosphaerae</name>
    <dbReference type="NCBI Taxonomy" id="1166078"/>
    <lineage>
        <taxon>Bacteria</taxon>
        <taxon>Pseudomonadati</taxon>
        <taxon>Pseudomonadota</taxon>
        <taxon>Alphaproteobacteria</taxon>
        <taxon>Hyphomicrobiales</taxon>
        <taxon>Aurantimonadaceae</taxon>
        <taxon>Aureimonas</taxon>
    </lineage>
</organism>
<gene>
    <name evidence="3" type="ORF">GGR05_003513</name>
</gene>